<dbReference type="EMBL" id="NXFY01000097">
    <property type="protein sequence ID" value="PHO16774.1"/>
    <property type="molecule type" value="Genomic_DNA"/>
</dbReference>
<dbReference type="RefSeq" id="WP_099343672.1">
    <property type="nucleotide sequence ID" value="NZ_NXFY01000097.1"/>
</dbReference>
<dbReference type="Pfam" id="PF00403">
    <property type="entry name" value="HMA"/>
    <property type="match status" value="1"/>
</dbReference>
<evidence type="ECO:0000313" key="3">
    <source>
        <dbReference type="Proteomes" id="UP000221222"/>
    </source>
</evidence>
<dbReference type="PROSITE" id="PS50846">
    <property type="entry name" value="HMA_2"/>
    <property type="match status" value="1"/>
</dbReference>
<protein>
    <submittedName>
        <fullName evidence="2">Heavy metal transporter</fullName>
    </submittedName>
</protein>
<organism evidence="2 3">
    <name type="scientific">Malaciobacter molluscorum LMG 25693</name>
    <dbReference type="NCBI Taxonomy" id="870501"/>
    <lineage>
        <taxon>Bacteria</taxon>
        <taxon>Pseudomonadati</taxon>
        <taxon>Campylobacterota</taxon>
        <taxon>Epsilonproteobacteria</taxon>
        <taxon>Campylobacterales</taxon>
        <taxon>Arcobacteraceae</taxon>
        <taxon>Malaciobacter</taxon>
    </lineage>
</organism>
<evidence type="ECO:0000313" key="2">
    <source>
        <dbReference type="EMBL" id="PHO16774.1"/>
    </source>
</evidence>
<dbReference type="InterPro" id="IPR006121">
    <property type="entry name" value="HMA_dom"/>
</dbReference>
<dbReference type="InterPro" id="IPR036163">
    <property type="entry name" value="HMA_dom_sf"/>
</dbReference>
<name>A0A2G1DEA1_9BACT</name>
<reference evidence="2 3" key="1">
    <citation type="submission" date="2017-09" db="EMBL/GenBank/DDBJ databases">
        <title>Arcobacter canalis sp. nov., a new species isolated from a water canal contaminated with urban sewage.</title>
        <authorList>
            <person name="Perez-Cataluna A."/>
            <person name="Salas-Masso N."/>
            <person name="Figueras M.J."/>
        </authorList>
    </citation>
    <scope>NUCLEOTIDE SEQUENCE [LARGE SCALE GENOMIC DNA]</scope>
    <source>
        <strain evidence="2 3">F98-3</strain>
    </source>
</reference>
<evidence type="ECO:0000259" key="1">
    <source>
        <dbReference type="PROSITE" id="PS50846"/>
    </source>
</evidence>
<dbReference type="SUPFAM" id="SSF55008">
    <property type="entry name" value="HMA, heavy metal-associated domain"/>
    <property type="match status" value="1"/>
</dbReference>
<feature type="domain" description="HMA" evidence="1">
    <location>
        <begin position="1"/>
        <end position="55"/>
    </location>
</feature>
<dbReference type="Gene3D" id="3.30.70.100">
    <property type="match status" value="1"/>
</dbReference>
<accession>A0A2G1DEA1</accession>
<dbReference type="GO" id="GO:0046872">
    <property type="term" value="F:metal ion binding"/>
    <property type="evidence" value="ECO:0007669"/>
    <property type="project" value="InterPro"/>
</dbReference>
<sequence length="55" mass="6179">MQKVKLENLDCANCAAKIENSLNNMDELSNVKLNFSTSTLSFEQNSDNDLLDIIE</sequence>
<dbReference type="Proteomes" id="UP000221222">
    <property type="component" value="Unassembled WGS sequence"/>
</dbReference>
<proteinExistence type="predicted"/>
<dbReference type="CDD" id="cd00371">
    <property type="entry name" value="HMA"/>
    <property type="match status" value="1"/>
</dbReference>
<comment type="caution">
    <text evidence="2">The sequence shown here is derived from an EMBL/GenBank/DDBJ whole genome shotgun (WGS) entry which is preliminary data.</text>
</comment>
<feature type="non-terminal residue" evidence="2">
    <location>
        <position position="55"/>
    </location>
</feature>
<gene>
    <name evidence="2" type="ORF">CPU12_13920</name>
</gene>
<dbReference type="AlphaFoldDB" id="A0A2G1DEA1"/>
<keyword evidence="3" id="KW-1185">Reference proteome</keyword>